<dbReference type="Proteomes" id="UP000020218">
    <property type="component" value="Unassembled WGS sequence"/>
</dbReference>
<proteinExistence type="predicted"/>
<gene>
    <name evidence="3" type="ORF">AW08_00155</name>
</gene>
<name>A0A011NYD8_9PROT</name>
<dbReference type="STRING" id="1454001.AW08_00155"/>
<keyword evidence="4" id="KW-1185">Reference proteome</keyword>
<dbReference type="Pfam" id="PF04326">
    <property type="entry name" value="SLFN_AlbA_2"/>
    <property type="match status" value="1"/>
</dbReference>
<dbReference type="Pfam" id="PF13749">
    <property type="entry name" value="HATPase_c_4"/>
    <property type="match status" value="1"/>
</dbReference>
<evidence type="ECO:0000259" key="2">
    <source>
        <dbReference type="Pfam" id="PF04326"/>
    </source>
</evidence>
<accession>A0A011NYD8</accession>
<comment type="caution">
    <text evidence="3">The sequence shown here is derived from an EMBL/GenBank/DDBJ whole genome shotgun (WGS) entry which is preliminary data.</text>
</comment>
<organism evidence="3 4">
    <name type="scientific">Candidatus Accumulibacter adjunctus</name>
    <dbReference type="NCBI Taxonomy" id="1454001"/>
    <lineage>
        <taxon>Bacteria</taxon>
        <taxon>Pseudomonadati</taxon>
        <taxon>Pseudomonadota</taxon>
        <taxon>Betaproteobacteria</taxon>
        <taxon>Candidatus Accumulibacter</taxon>
    </lineage>
</organism>
<feature type="region of interest" description="Disordered" evidence="1">
    <location>
        <begin position="500"/>
        <end position="535"/>
    </location>
</feature>
<dbReference type="InterPro" id="IPR038475">
    <property type="entry name" value="RecG_C_sf"/>
</dbReference>
<reference evidence="3" key="1">
    <citation type="submission" date="2014-02" db="EMBL/GenBank/DDBJ databases">
        <title>Expanding our view of genomic diversity in Candidatus Accumulibacter clades.</title>
        <authorList>
            <person name="Skennerton C.T."/>
            <person name="Barr J.J."/>
            <person name="Slater F.R."/>
            <person name="Bond P.L."/>
            <person name="Tyson G.W."/>
        </authorList>
    </citation>
    <scope>NUCLEOTIDE SEQUENCE [LARGE SCALE GENOMIC DNA]</scope>
</reference>
<evidence type="ECO:0000256" key="1">
    <source>
        <dbReference type="SAM" id="MobiDB-lite"/>
    </source>
</evidence>
<dbReference type="PANTHER" id="PTHR30595:SF6">
    <property type="entry name" value="SCHLAFEN ALBA-2 DOMAIN-CONTAINING PROTEIN"/>
    <property type="match status" value="1"/>
</dbReference>
<dbReference type="Gene3D" id="3.30.950.30">
    <property type="entry name" value="Schlafen, AAA domain"/>
    <property type="match status" value="1"/>
</dbReference>
<feature type="domain" description="Schlafen AlbA-2" evidence="2">
    <location>
        <begin position="14"/>
        <end position="114"/>
    </location>
</feature>
<protein>
    <submittedName>
        <fullName evidence="3">Divergent AAA domain protein</fullName>
    </submittedName>
</protein>
<evidence type="ECO:0000313" key="3">
    <source>
        <dbReference type="EMBL" id="EXI69662.1"/>
    </source>
</evidence>
<dbReference type="EMBL" id="JFAX01000001">
    <property type="protein sequence ID" value="EXI69662.1"/>
    <property type="molecule type" value="Genomic_DNA"/>
</dbReference>
<dbReference type="Gene3D" id="3.30.565.60">
    <property type="match status" value="1"/>
</dbReference>
<dbReference type="InterPro" id="IPR007421">
    <property type="entry name" value="Schlafen_AlbA_2_dom"/>
</dbReference>
<dbReference type="PANTHER" id="PTHR30595">
    <property type="entry name" value="GLPR-RELATED TRANSCRIPTIONAL REPRESSOR"/>
    <property type="match status" value="1"/>
</dbReference>
<evidence type="ECO:0000313" key="4">
    <source>
        <dbReference type="Proteomes" id="UP000020218"/>
    </source>
</evidence>
<dbReference type="AlphaFoldDB" id="A0A011NYD8"/>
<feature type="compositionally biased region" description="Low complexity" evidence="1">
    <location>
        <begin position="511"/>
        <end position="521"/>
    </location>
</feature>
<dbReference type="PATRIC" id="fig|1454001.3.peg.338"/>
<feature type="compositionally biased region" description="Basic and acidic residues" evidence="1">
    <location>
        <begin position="522"/>
        <end position="535"/>
    </location>
</feature>
<sequence length="622" mass="70055">MNTESLLQRLDLGEDQDVEFKLAEGGLPKSLWETISAFANTEGGTVVLGVAEKGETHEIVGVRSPGKLIKAFWDGHNNPQKFSPAICTERDVQLVPIDGRELLLIRVRRAARAQRPVFVNGNPLTGTFKRNFEGDYHCTEAEVRQMLRDASDEPQDGMLLEGFGLEDLDAESLKAYRNRFASHEPDHPFLALDDRALIERLGGWRRERVGGRAGLTLAGLLMFGSERSLLDALPHYHLDYQEQLSADPEQRWSHRITVDGKWAPNLFNFYYRVYPRLVEGLDVPFKLDPQATRIAETHVHEALREALVNTLIHADHQSSRPITVIKRQDAFVFVNPGRLRIPREALYQGGVSDPRNPNVQKMFQMLGLGEKAGSGFQKILRAWREQHWMIPLVAEDPSLEMTRVWLPLASMIPGDVEQELRAIVGEAYRGLDELGRVILMLAHRFDEIGNADIQPYRAEHPREIGVRLRQFVDAGWLEKSGHGRGTRYRWPRQHLGDLFAPATPVGEGSEHSAASSEQSTADSEHLKADSEHLSSEQEARLAALAAPMRKLGKVSNKAQAEQVILALCSQQWLALRTLARLLDRAPDSLRNHYINPMLRDGRLRARVPGTPNHPGQAYKTNE</sequence>
<dbReference type="InterPro" id="IPR038461">
    <property type="entry name" value="Schlafen_AlbA_2_dom_sf"/>
</dbReference>